<comment type="function">
    <text evidence="4">This protein is located at the 30S-50S ribosomal subunit interface and may play a role in the structure and function of the aminoacyl-tRNA binding site.</text>
</comment>
<evidence type="ECO:0000256" key="2">
    <source>
        <dbReference type="ARBA" id="ARBA00022980"/>
    </source>
</evidence>
<dbReference type="GO" id="GO:0022625">
    <property type="term" value="C:cytosolic large ribosomal subunit"/>
    <property type="evidence" value="ECO:0007669"/>
    <property type="project" value="TreeGrafter"/>
</dbReference>
<comment type="similarity">
    <text evidence="1 4">Belongs to the bacterial ribosomal protein bL19 family.</text>
</comment>
<dbReference type="SUPFAM" id="SSF50104">
    <property type="entry name" value="Translation proteins SH3-like domain"/>
    <property type="match status" value="1"/>
</dbReference>
<name>A0A1G2BTD3_9BACT</name>
<dbReference type="PRINTS" id="PR00061">
    <property type="entry name" value="RIBOSOMALL19"/>
</dbReference>
<keyword evidence="2 6" id="KW-0689">Ribosomal protein</keyword>
<feature type="compositionally biased region" description="Basic and acidic residues" evidence="5">
    <location>
        <begin position="1"/>
        <end position="12"/>
    </location>
</feature>
<dbReference type="Proteomes" id="UP000177349">
    <property type="component" value="Unassembled WGS sequence"/>
</dbReference>
<evidence type="ECO:0000256" key="1">
    <source>
        <dbReference type="ARBA" id="ARBA00005781"/>
    </source>
</evidence>
<gene>
    <name evidence="6" type="ORF">A3B31_00955</name>
</gene>
<dbReference type="Gene3D" id="2.30.30.790">
    <property type="match status" value="1"/>
</dbReference>
<evidence type="ECO:0000256" key="4">
    <source>
        <dbReference type="RuleBase" id="RU000559"/>
    </source>
</evidence>
<evidence type="ECO:0000313" key="7">
    <source>
        <dbReference type="Proteomes" id="UP000177349"/>
    </source>
</evidence>
<dbReference type="GO" id="GO:0003735">
    <property type="term" value="F:structural constituent of ribosome"/>
    <property type="evidence" value="ECO:0007669"/>
    <property type="project" value="InterPro"/>
</dbReference>
<comment type="caution">
    <text evidence="6">The sequence shown here is derived from an EMBL/GenBank/DDBJ whole genome shotgun (WGS) entry which is preliminary data.</text>
</comment>
<dbReference type="InterPro" id="IPR001857">
    <property type="entry name" value="Ribosomal_bL19"/>
</dbReference>
<dbReference type="EMBL" id="MHKN01000031">
    <property type="protein sequence ID" value="OGY91839.1"/>
    <property type="molecule type" value="Genomic_DNA"/>
</dbReference>
<organism evidence="6 7">
    <name type="scientific">Candidatus Komeilibacteria bacterium RIFCSPLOWO2_01_FULL_53_11</name>
    <dbReference type="NCBI Taxonomy" id="1798552"/>
    <lineage>
        <taxon>Bacteria</taxon>
        <taxon>Candidatus Komeiliibacteriota</taxon>
    </lineage>
</organism>
<evidence type="ECO:0000256" key="5">
    <source>
        <dbReference type="SAM" id="MobiDB-lite"/>
    </source>
</evidence>
<evidence type="ECO:0000256" key="3">
    <source>
        <dbReference type="ARBA" id="ARBA00023274"/>
    </source>
</evidence>
<keyword evidence="3 4" id="KW-0687">Ribonucleoprotein</keyword>
<evidence type="ECO:0000313" key="6">
    <source>
        <dbReference type="EMBL" id="OGY91839.1"/>
    </source>
</evidence>
<accession>A0A1G2BTD3</accession>
<proteinExistence type="inferred from homology"/>
<sequence length="123" mass="13880">MADKKAAKEQKGTKHHTVSLDAIRPGATVRVHQVLTEKNAKGEEKKRIQIFEGIVLARKHGSEAGATITVRKVSEGIGVEKIFPLNSPWIKQIETIQQARVRRAKLSYLRSYRKRLKEKAIAE</sequence>
<feature type="region of interest" description="Disordered" evidence="5">
    <location>
        <begin position="1"/>
        <end position="21"/>
    </location>
</feature>
<dbReference type="InterPro" id="IPR008991">
    <property type="entry name" value="Translation_prot_SH3-like_sf"/>
</dbReference>
<dbReference type="Pfam" id="PF01245">
    <property type="entry name" value="Ribosomal_L19"/>
    <property type="match status" value="1"/>
</dbReference>
<dbReference type="AlphaFoldDB" id="A0A1G2BTD3"/>
<dbReference type="NCBIfam" id="TIGR01024">
    <property type="entry name" value="rplS_bact"/>
    <property type="match status" value="1"/>
</dbReference>
<protein>
    <recommendedName>
        <fullName evidence="4">50S ribosomal protein L19</fullName>
    </recommendedName>
</protein>
<reference evidence="6 7" key="1">
    <citation type="journal article" date="2016" name="Nat. Commun.">
        <title>Thousands of microbial genomes shed light on interconnected biogeochemical processes in an aquifer system.</title>
        <authorList>
            <person name="Anantharaman K."/>
            <person name="Brown C.T."/>
            <person name="Hug L.A."/>
            <person name="Sharon I."/>
            <person name="Castelle C.J."/>
            <person name="Probst A.J."/>
            <person name="Thomas B.C."/>
            <person name="Singh A."/>
            <person name="Wilkins M.J."/>
            <person name="Karaoz U."/>
            <person name="Brodie E.L."/>
            <person name="Williams K.H."/>
            <person name="Hubbard S.S."/>
            <person name="Banfield J.F."/>
        </authorList>
    </citation>
    <scope>NUCLEOTIDE SEQUENCE [LARGE SCALE GENOMIC DNA]</scope>
</reference>
<dbReference type="PANTHER" id="PTHR15680">
    <property type="entry name" value="RIBOSOMAL PROTEIN L19"/>
    <property type="match status" value="1"/>
</dbReference>
<dbReference type="GO" id="GO:0006412">
    <property type="term" value="P:translation"/>
    <property type="evidence" value="ECO:0007669"/>
    <property type="project" value="InterPro"/>
</dbReference>
<dbReference type="InterPro" id="IPR038657">
    <property type="entry name" value="Ribosomal_bL19_sf"/>
</dbReference>
<dbReference type="PANTHER" id="PTHR15680:SF9">
    <property type="entry name" value="LARGE RIBOSOMAL SUBUNIT PROTEIN BL19M"/>
    <property type="match status" value="1"/>
</dbReference>